<proteinExistence type="predicted"/>
<dbReference type="EMBL" id="MCGO01000100">
    <property type="protein sequence ID" value="ORY27722.1"/>
    <property type="molecule type" value="Genomic_DNA"/>
</dbReference>
<dbReference type="OrthoDB" id="2165801at2759"/>
<protein>
    <submittedName>
        <fullName evidence="1">Uncharacterized protein</fullName>
    </submittedName>
</protein>
<accession>A0A1Y2AYS4</accession>
<evidence type="ECO:0000313" key="2">
    <source>
        <dbReference type="Proteomes" id="UP000193642"/>
    </source>
</evidence>
<sequence length="146" mass="16574">MLCLFAMKLSSPSNNTFPTHWLEYATIPARITSALIACTVLFSIYPYAFPPNHSIEERPTIISYPISQSQSIPQRCAQLEEELSQEGLELRKDSQFCKEFIEKPLCIEVEEVVAIMEITSDLFLYGHIAWSNLHSEMEVRGSEASV</sequence>
<comment type="caution">
    <text evidence="1">The sequence shown here is derived from an EMBL/GenBank/DDBJ whole genome shotgun (WGS) entry which is preliminary data.</text>
</comment>
<evidence type="ECO:0000313" key="1">
    <source>
        <dbReference type="EMBL" id="ORY27722.1"/>
    </source>
</evidence>
<reference evidence="1 2" key="1">
    <citation type="submission" date="2016-07" db="EMBL/GenBank/DDBJ databases">
        <title>Pervasive Adenine N6-methylation of Active Genes in Fungi.</title>
        <authorList>
            <consortium name="DOE Joint Genome Institute"/>
            <person name="Mondo S.J."/>
            <person name="Dannebaum R.O."/>
            <person name="Kuo R.C."/>
            <person name="Labutti K."/>
            <person name="Haridas S."/>
            <person name="Kuo A."/>
            <person name="Salamov A."/>
            <person name="Ahrendt S.R."/>
            <person name="Lipzen A."/>
            <person name="Sullivan W."/>
            <person name="Andreopoulos W.B."/>
            <person name="Clum A."/>
            <person name="Lindquist E."/>
            <person name="Daum C."/>
            <person name="Ramamoorthy G.K."/>
            <person name="Gryganskyi A."/>
            <person name="Culley D."/>
            <person name="Magnuson J.K."/>
            <person name="James T.Y."/>
            <person name="O'Malley M.A."/>
            <person name="Stajich J.E."/>
            <person name="Spatafora J.W."/>
            <person name="Visel A."/>
            <person name="Grigoriev I.V."/>
        </authorList>
    </citation>
    <scope>NUCLEOTIDE SEQUENCE [LARGE SCALE GENOMIC DNA]</scope>
    <source>
        <strain evidence="1 2">JEL800</strain>
    </source>
</reference>
<name>A0A1Y2AYS4_9FUNG</name>
<keyword evidence="2" id="KW-1185">Reference proteome</keyword>
<dbReference type="Proteomes" id="UP000193642">
    <property type="component" value="Unassembled WGS sequence"/>
</dbReference>
<dbReference type="AlphaFoldDB" id="A0A1Y2AYS4"/>
<organism evidence="1 2">
    <name type="scientific">Rhizoclosmatium globosum</name>
    <dbReference type="NCBI Taxonomy" id="329046"/>
    <lineage>
        <taxon>Eukaryota</taxon>
        <taxon>Fungi</taxon>
        <taxon>Fungi incertae sedis</taxon>
        <taxon>Chytridiomycota</taxon>
        <taxon>Chytridiomycota incertae sedis</taxon>
        <taxon>Chytridiomycetes</taxon>
        <taxon>Chytridiales</taxon>
        <taxon>Chytriomycetaceae</taxon>
        <taxon>Rhizoclosmatium</taxon>
    </lineage>
</organism>
<gene>
    <name evidence="1" type="ORF">BCR33DRAFT_802474</name>
</gene>